<name>A0A131XNB7_IXORI</name>
<proteinExistence type="evidence at transcript level"/>
<protein>
    <submittedName>
        <fullName evidence="2">Uncharacterized protein</fullName>
    </submittedName>
</protein>
<dbReference type="AlphaFoldDB" id="A0A131XNB7"/>
<reference evidence="2" key="1">
    <citation type="submission" date="2016-02" db="EMBL/GenBank/DDBJ databases">
        <title>RNAseq analyses of the midgut from blood- or serum-fed Ixodes ricinus ticks.</title>
        <authorList>
            <person name="Perner J."/>
            <person name="Provaznik J."/>
            <person name="Schrenkova J."/>
            <person name="Urbanova V."/>
            <person name="Ribeiro J.M."/>
            <person name="Kopacek P."/>
        </authorList>
    </citation>
    <scope>NUCLEOTIDE SEQUENCE</scope>
    <source>
        <tissue evidence="2">Gut</tissue>
    </source>
</reference>
<feature type="region of interest" description="Disordered" evidence="1">
    <location>
        <begin position="18"/>
        <end position="55"/>
    </location>
</feature>
<accession>A0A131XNB7</accession>
<dbReference type="EMBL" id="GEFM01007113">
    <property type="protein sequence ID" value="JAP68683.1"/>
    <property type="molecule type" value="mRNA"/>
</dbReference>
<sequence>FFSFFFFAQRSLVRGSRAARKEIRKKAEKPSPKQSETKQLVKNGKKNPRNQEKKRNIKSFFFAQRSLVSALRAAHKEIRKAEQKKRNAPRKKKHGDNFFFSASQFGFRVVRRAQRDKKLRRFFGIKGPFIMRVNTDAKILLLVMNDPPQLCIDFLEKKVCLLCE</sequence>
<evidence type="ECO:0000313" key="2">
    <source>
        <dbReference type="EMBL" id="JAP68683.1"/>
    </source>
</evidence>
<feature type="non-terminal residue" evidence="2">
    <location>
        <position position="1"/>
    </location>
</feature>
<organism evidence="2">
    <name type="scientific">Ixodes ricinus</name>
    <name type="common">Common tick</name>
    <name type="synonym">Acarus ricinus</name>
    <dbReference type="NCBI Taxonomy" id="34613"/>
    <lineage>
        <taxon>Eukaryota</taxon>
        <taxon>Metazoa</taxon>
        <taxon>Ecdysozoa</taxon>
        <taxon>Arthropoda</taxon>
        <taxon>Chelicerata</taxon>
        <taxon>Arachnida</taxon>
        <taxon>Acari</taxon>
        <taxon>Parasitiformes</taxon>
        <taxon>Ixodida</taxon>
        <taxon>Ixodoidea</taxon>
        <taxon>Ixodidae</taxon>
        <taxon>Ixodinae</taxon>
        <taxon>Ixodes</taxon>
    </lineage>
</organism>
<evidence type="ECO:0000256" key="1">
    <source>
        <dbReference type="SAM" id="MobiDB-lite"/>
    </source>
</evidence>